<dbReference type="Pfam" id="PF00128">
    <property type="entry name" value="Alpha-amylase"/>
    <property type="match status" value="2"/>
</dbReference>
<protein>
    <recommendedName>
        <fullName evidence="5 13">Malto-oligosyltrehalose trehalohydrolase</fullName>
        <shortName evidence="14">MTHase</shortName>
        <ecNumber evidence="4 13">3.2.1.141</ecNumber>
    </recommendedName>
    <alternativeName>
        <fullName evidence="11 14">4-alpha-D-((1-&gt;4)-alpha-D-glucano)trehalose trehalohydrolase</fullName>
    </alternativeName>
    <alternativeName>
        <fullName evidence="10 14">Maltooligosyl trehalose trehalohydrolase</fullName>
    </alternativeName>
</protein>
<dbReference type="InterPro" id="IPR022567">
    <property type="entry name" value="DUF3459"/>
</dbReference>
<evidence type="ECO:0000256" key="12">
    <source>
        <dbReference type="ARBA" id="ARBA00034013"/>
    </source>
</evidence>
<dbReference type="NCBIfam" id="TIGR02402">
    <property type="entry name" value="trehalose_TreZ"/>
    <property type="match status" value="1"/>
</dbReference>
<evidence type="ECO:0000256" key="7">
    <source>
        <dbReference type="ARBA" id="ARBA00022801"/>
    </source>
</evidence>
<dbReference type="InterPro" id="IPR012768">
    <property type="entry name" value="Trehalose_TreZ"/>
</dbReference>
<dbReference type="EMBL" id="LC066397">
    <property type="protein sequence ID" value="BAT31347.1"/>
    <property type="molecule type" value="Genomic_DNA"/>
</dbReference>
<organism evidence="18">
    <name type="scientific">Fulvimarina pelagi</name>
    <dbReference type="NCBI Taxonomy" id="217511"/>
    <lineage>
        <taxon>Bacteria</taxon>
        <taxon>Pseudomonadati</taxon>
        <taxon>Pseudomonadota</taxon>
        <taxon>Alphaproteobacteria</taxon>
        <taxon>Hyphomicrobiales</taxon>
        <taxon>Aurantimonadaceae</taxon>
        <taxon>Fulvimarina</taxon>
    </lineage>
</organism>
<comment type="pathway">
    <text evidence="2 14">Glycan biosynthesis; trehalose biosynthesis.</text>
</comment>
<dbReference type="GO" id="GO:0033942">
    <property type="term" value="F:4-alpha-D-(1-&gt;4)-alpha-D-glucanotrehalose trehalohydrolase activity"/>
    <property type="evidence" value="ECO:0007669"/>
    <property type="project" value="UniProtKB-EC"/>
</dbReference>
<comment type="catalytic activity">
    <reaction evidence="12 14">
        <text>hydrolysis of (1-&gt;4)-alpha-D-glucosidic linkage in 4-alpha-D-[(1-&gt;4)-alpha-D-glucanosyl]n trehalose to yield trehalose and (1-&gt;4)-alpha-D-glucan.</text>
        <dbReference type="EC" id="3.2.1.141"/>
    </reaction>
</comment>
<evidence type="ECO:0000256" key="3">
    <source>
        <dbReference type="ARBA" id="ARBA00008061"/>
    </source>
</evidence>
<dbReference type="SMART" id="SM00642">
    <property type="entry name" value="Aamy"/>
    <property type="match status" value="1"/>
</dbReference>
<dbReference type="SUPFAM" id="SSF51445">
    <property type="entry name" value="(Trans)glycosidases"/>
    <property type="match status" value="1"/>
</dbReference>
<dbReference type="InterPro" id="IPR014756">
    <property type="entry name" value="Ig_E-set"/>
</dbReference>
<dbReference type="SUPFAM" id="SSF81296">
    <property type="entry name" value="E set domains"/>
    <property type="match status" value="1"/>
</dbReference>
<dbReference type="GO" id="GO:0005737">
    <property type="term" value="C:cytoplasm"/>
    <property type="evidence" value="ECO:0007669"/>
    <property type="project" value="UniProtKB-SubCell"/>
</dbReference>
<evidence type="ECO:0000256" key="13">
    <source>
        <dbReference type="NCBIfam" id="TIGR02402"/>
    </source>
</evidence>
<evidence type="ECO:0000256" key="14">
    <source>
        <dbReference type="PIRNR" id="PIRNR006337"/>
    </source>
</evidence>
<dbReference type="Pfam" id="PF11941">
    <property type="entry name" value="DUF3459"/>
    <property type="match status" value="1"/>
</dbReference>
<dbReference type="InterPro" id="IPR044901">
    <property type="entry name" value="Trehalose_TreZ_E-set_sf"/>
</dbReference>
<dbReference type="Gene3D" id="3.20.20.80">
    <property type="entry name" value="Glycosidases"/>
    <property type="match status" value="1"/>
</dbReference>
<evidence type="ECO:0000256" key="2">
    <source>
        <dbReference type="ARBA" id="ARBA00005199"/>
    </source>
</evidence>
<feature type="active site" description="Proton donor" evidence="15">
    <location>
        <position position="305"/>
    </location>
</feature>
<comment type="subcellular location">
    <subcellularLocation>
        <location evidence="1 15">Cytoplasm</location>
    </subcellularLocation>
</comment>
<keyword evidence="6" id="KW-0963">Cytoplasm</keyword>
<evidence type="ECO:0000256" key="5">
    <source>
        <dbReference type="ARBA" id="ARBA00015938"/>
    </source>
</evidence>
<keyword evidence="9 14" id="KW-0326">Glycosidase</keyword>
<feature type="active site" description="Nucleophile" evidence="15">
    <location>
        <position position="270"/>
    </location>
</feature>
<name>A0A0P0ZA12_9HYPH</name>
<dbReference type="Gene3D" id="1.10.10.760">
    <property type="entry name" value="E-set domains of sugar-utilizing enzymes"/>
    <property type="match status" value="1"/>
</dbReference>
<comment type="similarity">
    <text evidence="3 14">Belongs to the glycosyl hydrolase 13 family.</text>
</comment>
<evidence type="ECO:0000256" key="11">
    <source>
        <dbReference type="ARBA" id="ARBA00033284"/>
    </source>
</evidence>
<evidence type="ECO:0000256" key="10">
    <source>
        <dbReference type="ARBA" id="ARBA00032057"/>
    </source>
</evidence>
<evidence type="ECO:0000259" key="17">
    <source>
        <dbReference type="SMART" id="SM00642"/>
    </source>
</evidence>
<evidence type="ECO:0000256" key="1">
    <source>
        <dbReference type="ARBA" id="ARBA00004496"/>
    </source>
</evidence>
<dbReference type="PANTHER" id="PTHR43651:SF11">
    <property type="entry name" value="MALTO-OLIGOSYLTREHALOSE TREHALOHYDROLASE"/>
    <property type="match status" value="1"/>
</dbReference>
<dbReference type="OrthoDB" id="9800174at2"/>
<dbReference type="GO" id="GO:0005992">
    <property type="term" value="P:trehalose biosynthetic process"/>
    <property type="evidence" value="ECO:0007669"/>
    <property type="project" value="UniProtKB-UniRule"/>
</dbReference>
<keyword evidence="8" id="KW-0119">Carbohydrate metabolism</keyword>
<keyword evidence="7 14" id="KW-0378">Hydrolase</keyword>
<evidence type="ECO:0000256" key="4">
    <source>
        <dbReference type="ARBA" id="ARBA00012268"/>
    </source>
</evidence>
<feature type="site" description="Transition state stabilizer" evidence="16">
    <location>
        <position position="402"/>
    </location>
</feature>
<dbReference type="InterPro" id="IPR017853">
    <property type="entry name" value="GH"/>
</dbReference>
<dbReference type="InterPro" id="IPR004193">
    <property type="entry name" value="Glyco_hydro_13_N"/>
</dbReference>
<evidence type="ECO:0000256" key="16">
    <source>
        <dbReference type="PIRSR" id="PIRSR006337-3"/>
    </source>
</evidence>
<dbReference type="Pfam" id="PF02922">
    <property type="entry name" value="CBM_48"/>
    <property type="match status" value="1"/>
</dbReference>
<sequence>MTSTDNGFVFETSWGPRLVSSGAEFRLWAPSAPSIELAVGDAKGEPAVFLPMEKDDAGWWRLTTDKVSVGGAYGFRLNDGLVVPDPASRRQFGDVHSLSVLTDPNAYRWTTPEWNGRPWEETVFYELHTGTFSQKGTFEGIEDKLDFLKSVGITTIELLPVAQFMGKRGWGYDGVMLYCPHEAYGGDAGLKRLIDAAHSRGLSVFLDVVYNHFGPDGNYLGAYAPEFFHEEIHTPWGPAIAYDEEPVRAFMIENSLYWLEEFRFDGLRLDAIDSIKDTTDTPLVKELAAAVRKRFPGRHVHLTTEDDRNITWHIERGETGQPLLVSGEWNDDLHHTVHVLATHEQEAYYADYTRGSVSQIAKSLATGFVFQGDYSPVRDKKIGSRSEHLPPTAFVNFIQNHDQIGNRAFGERLTDLASRRMVECAQAILLLSPHIPLIFMGEEWGETHPFCFFTDFDGDLADAVREGRRSEFAKFTAFHAAETRELIPDPNAETTFAASMLDWSELNRPNHLRRLEQVKRLLKIRRETIVPLLKNVPANCGSYYSAEDTLAFAVVWTLQDGKALHLFANLSDEPWPLPSDLTPTDLTAGDLVHAYPANADSRLADGTLPPTSVVFRLSDQKLIMGGTA</sequence>
<feature type="domain" description="Glycosyl hydrolase family 13 catalytic" evidence="17">
    <location>
        <begin position="126"/>
        <end position="479"/>
    </location>
</feature>
<proteinExistence type="inferred from homology"/>
<dbReference type="AlphaFoldDB" id="A0A0P0ZA12"/>
<accession>A0A0P0ZA12</accession>
<dbReference type="PIRSF" id="PIRSF006337">
    <property type="entry name" value="Trehalose_TreZ"/>
    <property type="match status" value="1"/>
</dbReference>
<dbReference type="InterPro" id="IPR006047">
    <property type="entry name" value="GH13_cat_dom"/>
</dbReference>
<evidence type="ECO:0000256" key="15">
    <source>
        <dbReference type="PIRSR" id="PIRSR006337-1"/>
    </source>
</evidence>
<evidence type="ECO:0000313" key="18">
    <source>
        <dbReference type="EMBL" id="BAT31347.1"/>
    </source>
</evidence>
<reference evidence="18" key="1">
    <citation type="journal article" date="2015" name="Proc. Natl. Acad. Sci. U.S.A.">
        <title>Bacterial clade with the ribosomal RNA operon on a small plasmid rather than the chromosome.</title>
        <authorList>
            <person name="Anda M."/>
            <person name="Ohtsubo Y."/>
            <person name="Okubo T."/>
            <person name="Sugawara M."/>
            <person name="Nagata Y."/>
            <person name="Tsuda M."/>
            <person name="Minamisawa K."/>
            <person name="Mitsui H."/>
        </authorList>
    </citation>
    <scope>NUCLEOTIDE SEQUENCE</scope>
    <source>
        <strain evidence="18">DSM 15513</strain>
    </source>
</reference>
<dbReference type="CDD" id="cd11325">
    <property type="entry name" value="AmyAc_GTHase"/>
    <property type="match status" value="1"/>
</dbReference>
<evidence type="ECO:0000256" key="8">
    <source>
        <dbReference type="ARBA" id="ARBA00023277"/>
    </source>
</evidence>
<evidence type="ECO:0000256" key="6">
    <source>
        <dbReference type="ARBA" id="ARBA00022490"/>
    </source>
</evidence>
<dbReference type="PANTHER" id="PTHR43651">
    <property type="entry name" value="1,4-ALPHA-GLUCAN-BRANCHING ENZYME"/>
    <property type="match status" value="1"/>
</dbReference>
<dbReference type="CDD" id="cd02853">
    <property type="entry name" value="E_set_MTHase_like_N"/>
    <property type="match status" value="1"/>
</dbReference>
<dbReference type="UniPathway" id="UPA00299"/>
<dbReference type="Gene3D" id="2.60.40.10">
    <property type="entry name" value="Immunoglobulins"/>
    <property type="match status" value="1"/>
</dbReference>
<dbReference type="EC" id="3.2.1.141" evidence="4 13"/>
<dbReference type="InterPro" id="IPR013783">
    <property type="entry name" value="Ig-like_fold"/>
</dbReference>
<evidence type="ECO:0000256" key="9">
    <source>
        <dbReference type="ARBA" id="ARBA00023295"/>
    </source>
</evidence>